<name>A0A7L9J082_9MICO</name>
<dbReference type="SUPFAM" id="SSF47413">
    <property type="entry name" value="lambda repressor-like DNA-binding domains"/>
    <property type="match status" value="2"/>
</dbReference>
<dbReference type="InterPro" id="IPR001387">
    <property type="entry name" value="Cro/C1-type_HTH"/>
</dbReference>
<dbReference type="InterPro" id="IPR010982">
    <property type="entry name" value="Lambda_DNA-bd_dom_sf"/>
</dbReference>
<dbReference type="Pfam" id="PF13560">
    <property type="entry name" value="HTH_31"/>
    <property type="match status" value="1"/>
</dbReference>
<evidence type="ECO:0000256" key="1">
    <source>
        <dbReference type="ARBA" id="ARBA00023125"/>
    </source>
</evidence>
<accession>A0A7L9J082</accession>
<dbReference type="Proteomes" id="UP000593998">
    <property type="component" value="Chromosome"/>
</dbReference>
<dbReference type="GO" id="GO:0005829">
    <property type="term" value="C:cytosol"/>
    <property type="evidence" value="ECO:0007669"/>
    <property type="project" value="TreeGrafter"/>
</dbReference>
<evidence type="ECO:0000259" key="2">
    <source>
        <dbReference type="PROSITE" id="PS50943"/>
    </source>
</evidence>
<dbReference type="AlphaFoldDB" id="A0A7L9J082"/>
<feature type="domain" description="HTH cro/C1-type" evidence="2">
    <location>
        <begin position="56"/>
        <end position="110"/>
    </location>
</feature>
<dbReference type="Gene3D" id="1.10.260.40">
    <property type="entry name" value="lambda repressor-like DNA-binding domains"/>
    <property type="match status" value="2"/>
</dbReference>
<dbReference type="GO" id="GO:0003700">
    <property type="term" value="F:DNA-binding transcription factor activity"/>
    <property type="evidence" value="ECO:0007669"/>
    <property type="project" value="TreeGrafter"/>
</dbReference>
<organism evidence="3 4">
    <name type="scientific">Janibacter indicus</name>
    <dbReference type="NCBI Taxonomy" id="857417"/>
    <lineage>
        <taxon>Bacteria</taxon>
        <taxon>Bacillati</taxon>
        <taxon>Actinomycetota</taxon>
        <taxon>Actinomycetes</taxon>
        <taxon>Micrococcales</taxon>
        <taxon>Intrasporangiaceae</taxon>
        <taxon>Janibacter</taxon>
    </lineage>
</organism>
<dbReference type="Pfam" id="PF01381">
    <property type="entry name" value="HTH_3"/>
    <property type="match status" value="1"/>
</dbReference>
<keyword evidence="1" id="KW-0238">DNA-binding</keyword>
<dbReference type="InterPro" id="IPR050807">
    <property type="entry name" value="TransReg_Diox_bact_type"/>
</dbReference>
<dbReference type="CDD" id="cd00093">
    <property type="entry name" value="HTH_XRE"/>
    <property type="match status" value="2"/>
</dbReference>
<evidence type="ECO:0000313" key="3">
    <source>
        <dbReference type="EMBL" id="QOK22375.1"/>
    </source>
</evidence>
<dbReference type="PROSITE" id="PS50943">
    <property type="entry name" value="HTH_CROC1"/>
    <property type="match status" value="2"/>
</dbReference>
<dbReference type="PANTHER" id="PTHR46797">
    <property type="entry name" value="HTH-TYPE TRANSCRIPTIONAL REGULATOR"/>
    <property type="match status" value="1"/>
</dbReference>
<feature type="domain" description="HTH cro/C1-type" evidence="2">
    <location>
        <begin position="1"/>
        <end position="47"/>
    </location>
</feature>
<dbReference type="PANTHER" id="PTHR46797:SF1">
    <property type="entry name" value="METHYLPHOSPHONATE SYNTHASE"/>
    <property type="match status" value="1"/>
</dbReference>
<sequence>MTQSQLARAIGVAGGERVSKWELGEAVPSAAVRARLAQALGMEVEDLLPKDGVSDLRRLRLQAGLTVAQLAKRGEVSAGTIKRWESGAMTRTHAPLDRLASALGVDEARVREALARPRAGER</sequence>
<gene>
    <name evidence="3" type="ORF">IGS73_15000</name>
</gene>
<dbReference type="EMBL" id="CP062789">
    <property type="protein sequence ID" value="QOK22375.1"/>
    <property type="molecule type" value="Genomic_DNA"/>
</dbReference>
<dbReference type="SMART" id="SM00530">
    <property type="entry name" value="HTH_XRE"/>
    <property type="match status" value="2"/>
</dbReference>
<evidence type="ECO:0000313" key="4">
    <source>
        <dbReference type="Proteomes" id="UP000593998"/>
    </source>
</evidence>
<dbReference type="GO" id="GO:0003677">
    <property type="term" value="F:DNA binding"/>
    <property type="evidence" value="ECO:0007669"/>
    <property type="project" value="UniProtKB-KW"/>
</dbReference>
<protein>
    <submittedName>
        <fullName evidence="3">Helix-turn-helix transcriptional regulator</fullName>
    </submittedName>
</protein>
<reference evidence="3 4" key="1">
    <citation type="submission" date="2020-10" db="EMBL/GenBank/DDBJ databases">
        <title>Janibacter indicus TT2 genome sequence.</title>
        <authorList>
            <person name="Lee K."/>
            <person name="Ganzorig M."/>
        </authorList>
    </citation>
    <scope>NUCLEOTIDE SEQUENCE [LARGE SCALE GENOMIC DNA]</scope>
    <source>
        <strain evidence="3 4">TT2</strain>
    </source>
</reference>
<proteinExistence type="predicted"/>